<organism evidence="3 4">
    <name type="scientific">Thiorhodococcus drewsii AZ1</name>
    <dbReference type="NCBI Taxonomy" id="765913"/>
    <lineage>
        <taxon>Bacteria</taxon>
        <taxon>Pseudomonadati</taxon>
        <taxon>Pseudomonadota</taxon>
        <taxon>Gammaproteobacteria</taxon>
        <taxon>Chromatiales</taxon>
        <taxon>Chromatiaceae</taxon>
        <taxon>Thiorhodococcus</taxon>
    </lineage>
</organism>
<dbReference type="STRING" id="765913.ThidrDRAFT_3322"/>
<dbReference type="NCBIfam" id="TIGR00254">
    <property type="entry name" value="GGDEF"/>
    <property type="match status" value="1"/>
</dbReference>
<dbReference type="PANTHER" id="PTHR44757:SF2">
    <property type="entry name" value="BIOFILM ARCHITECTURE MAINTENANCE PROTEIN MBAA"/>
    <property type="match status" value="1"/>
</dbReference>
<dbReference type="SUPFAM" id="SSF55073">
    <property type="entry name" value="Nucleotide cyclase"/>
    <property type="match status" value="1"/>
</dbReference>
<dbReference type="Gene3D" id="3.30.70.270">
    <property type="match status" value="1"/>
</dbReference>
<dbReference type="eggNOG" id="COG2199">
    <property type="taxonomic scope" value="Bacteria"/>
</dbReference>
<protein>
    <submittedName>
        <fullName evidence="3">Diguanylate cyclase</fullName>
    </submittedName>
</protein>
<feature type="compositionally biased region" description="Polar residues" evidence="1">
    <location>
        <begin position="26"/>
        <end position="37"/>
    </location>
</feature>
<dbReference type="InterPro" id="IPR052155">
    <property type="entry name" value="Biofilm_reg_signaling"/>
</dbReference>
<dbReference type="SMART" id="SM00267">
    <property type="entry name" value="GGDEF"/>
    <property type="match status" value="1"/>
</dbReference>
<reference evidence="3 4" key="1">
    <citation type="submission" date="2011-06" db="EMBL/GenBank/DDBJ databases">
        <title>The draft genome of Thiorhodococcus drewsii AZ1.</title>
        <authorList>
            <consortium name="US DOE Joint Genome Institute (JGI-PGF)"/>
            <person name="Lucas S."/>
            <person name="Han J."/>
            <person name="Lapidus A."/>
            <person name="Cheng J.-F."/>
            <person name="Goodwin L."/>
            <person name="Pitluck S."/>
            <person name="Peters L."/>
            <person name="Land M.L."/>
            <person name="Hauser L."/>
            <person name="Vogl K."/>
            <person name="Liu Z."/>
            <person name="Imhoff J."/>
            <person name="Thiel V."/>
            <person name="Frigaard N.-U."/>
            <person name="Bryant D.A."/>
            <person name="Woyke T.J."/>
        </authorList>
    </citation>
    <scope>NUCLEOTIDE SEQUENCE [LARGE SCALE GENOMIC DNA]</scope>
    <source>
        <strain evidence="3 4">AZ1</strain>
    </source>
</reference>
<dbReference type="InterPro" id="IPR043128">
    <property type="entry name" value="Rev_trsase/Diguanyl_cyclase"/>
</dbReference>
<dbReference type="Pfam" id="PF00990">
    <property type="entry name" value="GGDEF"/>
    <property type="match status" value="1"/>
</dbReference>
<evidence type="ECO:0000259" key="2">
    <source>
        <dbReference type="PROSITE" id="PS50887"/>
    </source>
</evidence>
<feature type="region of interest" description="Disordered" evidence="1">
    <location>
        <begin position="1"/>
        <end position="41"/>
    </location>
</feature>
<dbReference type="InterPro" id="IPR000160">
    <property type="entry name" value="GGDEF_dom"/>
</dbReference>
<dbReference type="CDD" id="cd01949">
    <property type="entry name" value="GGDEF"/>
    <property type="match status" value="1"/>
</dbReference>
<dbReference type="Proteomes" id="UP000004200">
    <property type="component" value="Unassembled WGS sequence"/>
</dbReference>
<dbReference type="PANTHER" id="PTHR44757">
    <property type="entry name" value="DIGUANYLATE CYCLASE DGCP"/>
    <property type="match status" value="1"/>
</dbReference>
<dbReference type="AlphaFoldDB" id="G2E4V9"/>
<comment type="caution">
    <text evidence="3">The sequence shown here is derived from an EMBL/GenBank/DDBJ whole genome shotgun (WGS) entry which is preliminary data.</text>
</comment>
<evidence type="ECO:0000256" key="1">
    <source>
        <dbReference type="SAM" id="MobiDB-lite"/>
    </source>
</evidence>
<name>G2E4V9_9GAMM</name>
<accession>G2E4V9</accession>
<keyword evidence="4" id="KW-1185">Reference proteome</keyword>
<dbReference type="EMBL" id="AFWT01000027">
    <property type="protein sequence ID" value="EGV29130.1"/>
    <property type="molecule type" value="Genomic_DNA"/>
</dbReference>
<feature type="domain" description="GGDEF" evidence="2">
    <location>
        <begin position="68"/>
        <end position="159"/>
    </location>
</feature>
<gene>
    <name evidence="3" type="ORF">ThidrDRAFT_3322</name>
</gene>
<dbReference type="InterPro" id="IPR029787">
    <property type="entry name" value="Nucleotide_cyclase"/>
</dbReference>
<dbReference type="PROSITE" id="PS50887">
    <property type="entry name" value="GGDEF"/>
    <property type="match status" value="1"/>
</dbReference>
<evidence type="ECO:0000313" key="4">
    <source>
        <dbReference type="Proteomes" id="UP000004200"/>
    </source>
</evidence>
<proteinExistence type="predicted"/>
<evidence type="ECO:0000313" key="3">
    <source>
        <dbReference type="EMBL" id="EGV29130.1"/>
    </source>
</evidence>
<dbReference type="OrthoDB" id="9812358at2"/>
<dbReference type="RefSeq" id="WP_007042035.1">
    <property type="nucleotide sequence ID" value="NZ_AFWT01000027.1"/>
</dbReference>
<sequence length="159" mass="17921">MVGPNSPNPDSMQAEPPDSQRDNRSTRNLTPRRTPSASDYDVQTGLINRKAFFDRLTDAIRYHRSHRGSFALLLLKMDDLESICERYGNGVAEQVIGKYAEQLRTGVRSTDTVARIGDDQFAVILEGIMEPPKAQGVADRLTKRLAKNPSWRRELCCRS</sequence>